<accession>A0A1M6ZUH0</accession>
<dbReference type="SMART" id="SM00635">
    <property type="entry name" value="BID_2"/>
    <property type="match status" value="2"/>
</dbReference>
<sequence length="469" mass="51400">MKIKKISIFIFAFFITLFFSTNYSLISSSAATSGAIALNTTTSYLVKGETTVLKVTGISAKATWTSKNKRIANVSSSGKVTAITYGTTTVVATVNNKSYTCKVIVVDPSELYLKPSAEIIMVGGKEVTLNPQSYLYSTVAIQKMGITYEITGNDSIKISSAGEVTAAKAGKFKVTAYIHGKKFGTVSITADDFKGFSDSEANVAVEDTKEIYFADNYKLYDKLHNEDVNVTSSDPKVVEVKLAYSVENLDYYYGIEITGVADGTAIVSVNVSGVKRQIKVTVGIGTTVLAPVDAVKTGNYTGYTGNSLETLKWVRKFIDSNNLMSSSVTDREKVSIIQNYLIQSYKSNVGDTVYKNSISRILFDGDGVCGDYATTFCFLCECIDLPCYYVGGVSDNGRGDGWVGHAWNKVQVDGIWYYIDTYWCAGLHSLDKYYLTTDLWSDHKVGEGEEGYYSDINFSRYATYIYDLG</sequence>
<dbReference type="Pfam" id="PF02368">
    <property type="entry name" value="Big_2"/>
    <property type="match status" value="1"/>
</dbReference>
<dbReference type="Gene3D" id="2.60.40.1080">
    <property type="match status" value="2"/>
</dbReference>
<feature type="domain" description="BIG2" evidence="2">
    <location>
        <begin position="107"/>
        <end position="188"/>
    </location>
</feature>
<dbReference type="Pfam" id="PF01841">
    <property type="entry name" value="Transglut_core"/>
    <property type="match status" value="1"/>
</dbReference>
<reference evidence="3 4" key="1">
    <citation type="submission" date="2016-11" db="EMBL/GenBank/DDBJ databases">
        <authorList>
            <person name="Jaros S."/>
            <person name="Januszkiewicz K."/>
            <person name="Wedrychowicz H."/>
        </authorList>
    </citation>
    <scope>NUCLEOTIDE SEQUENCE [LARGE SCALE GENOMIC DNA]</scope>
    <source>
        <strain evidence="3 4">DSM 15929</strain>
    </source>
</reference>
<dbReference type="RefSeq" id="WP_073279443.1">
    <property type="nucleotide sequence ID" value="NZ_FRAC01000030.1"/>
</dbReference>
<dbReference type="InterPro" id="IPR002931">
    <property type="entry name" value="Transglutaminase-like"/>
</dbReference>
<keyword evidence="4" id="KW-1185">Reference proteome</keyword>
<evidence type="ECO:0000313" key="4">
    <source>
        <dbReference type="Proteomes" id="UP000184386"/>
    </source>
</evidence>
<name>A0A1M6ZUH0_9FIRM</name>
<dbReference type="AlphaFoldDB" id="A0A1M6ZUH0"/>
<dbReference type="InterPro" id="IPR003343">
    <property type="entry name" value="Big_2"/>
</dbReference>
<dbReference type="Gene3D" id="3.10.620.30">
    <property type="match status" value="1"/>
</dbReference>
<dbReference type="SUPFAM" id="SSF49373">
    <property type="entry name" value="Invasin/intimin cell-adhesion fragments"/>
    <property type="match status" value="1"/>
</dbReference>
<protein>
    <submittedName>
        <fullName evidence="3">Ig-like domain (Group 2)</fullName>
    </submittedName>
</protein>
<evidence type="ECO:0000313" key="3">
    <source>
        <dbReference type="EMBL" id="SHL33973.1"/>
    </source>
</evidence>
<dbReference type="STRING" id="1121322.SAMN02745136_04666"/>
<dbReference type="Proteomes" id="UP000184386">
    <property type="component" value="Unassembled WGS sequence"/>
</dbReference>
<evidence type="ECO:0000259" key="2">
    <source>
        <dbReference type="SMART" id="SM00635"/>
    </source>
</evidence>
<evidence type="ECO:0000259" key="1">
    <source>
        <dbReference type="SMART" id="SM00460"/>
    </source>
</evidence>
<dbReference type="OrthoDB" id="9788327at2"/>
<proteinExistence type="predicted"/>
<feature type="domain" description="BIG2" evidence="2">
    <location>
        <begin position="32"/>
        <end position="104"/>
    </location>
</feature>
<dbReference type="InterPro" id="IPR038765">
    <property type="entry name" value="Papain-like_cys_pep_sf"/>
</dbReference>
<organism evidence="3 4">
    <name type="scientific">Anaerocolumna jejuensis DSM 15929</name>
    <dbReference type="NCBI Taxonomy" id="1121322"/>
    <lineage>
        <taxon>Bacteria</taxon>
        <taxon>Bacillati</taxon>
        <taxon>Bacillota</taxon>
        <taxon>Clostridia</taxon>
        <taxon>Lachnospirales</taxon>
        <taxon>Lachnospiraceae</taxon>
        <taxon>Anaerocolumna</taxon>
    </lineage>
</organism>
<dbReference type="SUPFAM" id="SSF54001">
    <property type="entry name" value="Cysteine proteinases"/>
    <property type="match status" value="1"/>
</dbReference>
<gene>
    <name evidence="3" type="ORF">SAMN02745136_04666</name>
</gene>
<feature type="domain" description="Transglutaminase-like" evidence="1">
    <location>
        <begin position="361"/>
        <end position="423"/>
    </location>
</feature>
<dbReference type="InterPro" id="IPR008964">
    <property type="entry name" value="Invasin/intimin_cell_adhesion"/>
</dbReference>
<dbReference type="EMBL" id="FRAC01000030">
    <property type="protein sequence ID" value="SHL33973.1"/>
    <property type="molecule type" value="Genomic_DNA"/>
</dbReference>
<dbReference type="SMART" id="SM00460">
    <property type="entry name" value="TGc"/>
    <property type="match status" value="1"/>
</dbReference>